<dbReference type="EMBL" id="JAFFHC010000002">
    <property type="protein sequence ID" value="KAK4679455.1"/>
    <property type="molecule type" value="Genomic_DNA"/>
</dbReference>
<dbReference type="GeneID" id="87960751"/>
<organism evidence="1 2">
    <name type="scientific">Podospora pseudoanserina</name>
    <dbReference type="NCBI Taxonomy" id="2609844"/>
    <lineage>
        <taxon>Eukaryota</taxon>
        <taxon>Fungi</taxon>
        <taxon>Dikarya</taxon>
        <taxon>Ascomycota</taxon>
        <taxon>Pezizomycotina</taxon>
        <taxon>Sordariomycetes</taxon>
        <taxon>Sordariomycetidae</taxon>
        <taxon>Sordariales</taxon>
        <taxon>Podosporaceae</taxon>
        <taxon>Podospora</taxon>
    </lineage>
</organism>
<comment type="caution">
    <text evidence="1">The sequence shown here is derived from an EMBL/GenBank/DDBJ whole genome shotgun (WGS) entry which is preliminary data.</text>
</comment>
<keyword evidence="2" id="KW-1185">Reference proteome</keyword>
<accession>A0ABR0IGY1</accession>
<protein>
    <submittedName>
        <fullName evidence="1">Uncharacterized protein</fullName>
    </submittedName>
</protein>
<name>A0ABR0IGY1_9PEZI</name>
<proteinExistence type="predicted"/>
<sequence>MTQQTQGSWVYLQPQHQTNTAPFHPLMKLALPMDLRWFTSDQRYPLFWFDPYAAASFNSVTATFRSNMRVHKLRNADANTRWSDSRPVSSFVAGLDL</sequence>
<evidence type="ECO:0000313" key="1">
    <source>
        <dbReference type="EMBL" id="KAK4679455.1"/>
    </source>
</evidence>
<evidence type="ECO:0000313" key="2">
    <source>
        <dbReference type="Proteomes" id="UP001323617"/>
    </source>
</evidence>
<reference evidence="1 2" key="1">
    <citation type="journal article" date="2023" name="bioRxiv">
        <title>High-quality genome assemblies of four members of thePodospora anserinaspecies complex.</title>
        <authorList>
            <person name="Ament-Velasquez S.L."/>
            <person name="Vogan A.A."/>
            <person name="Wallerman O."/>
            <person name="Hartmann F."/>
            <person name="Gautier V."/>
            <person name="Silar P."/>
            <person name="Giraud T."/>
            <person name="Johannesson H."/>
        </authorList>
    </citation>
    <scope>NUCLEOTIDE SEQUENCE [LARGE SCALE GENOMIC DNA]</scope>
    <source>
        <strain evidence="1 2">CBS 124.78</strain>
    </source>
</reference>
<dbReference type="RefSeq" id="XP_062802925.1">
    <property type="nucleotide sequence ID" value="XM_062940230.1"/>
</dbReference>
<gene>
    <name evidence="1" type="ORF">QC764_0034920</name>
</gene>
<dbReference type="Proteomes" id="UP001323617">
    <property type="component" value="Unassembled WGS sequence"/>
</dbReference>